<dbReference type="PANTHER" id="PTHR30231:SF4">
    <property type="entry name" value="PROTEIN NEN2"/>
    <property type="match status" value="1"/>
</dbReference>
<gene>
    <name evidence="5" type="ORF">AEAE_0521</name>
</gene>
<evidence type="ECO:0000313" key="5">
    <source>
        <dbReference type="EMBL" id="OZG56033.1"/>
    </source>
</evidence>
<dbReference type="GO" id="GO:0003676">
    <property type="term" value="F:nucleic acid binding"/>
    <property type="evidence" value="ECO:0007669"/>
    <property type="project" value="InterPro"/>
</dbReference>
<accession>A0A261FAN9</accession>
<dbReference type="SUPFAM" id="SSF53098">
    <property type="entry name" value="Ribonuclease H-like"/>
    <property type="match status" value="1"/>
</dbReference>
<dbReference type="SMART" id="SM00479">
    <property type="entry name" value="EXOIII"/>
    <property type="match status" value="1"/>
</dbReference>
<keyword evidence="3" id="KW-0269">Exonuclease</keyword>
<evidence type="ECO:0000256" key="3">
    <source>
        <dbReference type="ARBA" id="ARBA00022839"/>
    </source>
</evidence>
<dbReference type="InterPro" id="IPR036397">
    <property type="entry name" value="RNaseH_sf"/>
</dbReference>
<dbReference type="RefSeq" id="WP_094689604.1">
    <property type="nucleotide sequence ID" value="NZ_JACBYZ010000001.1"/>
</dbReference>
<comment type="caution">
    <text evidence="5">The sequence shown here is derived from an EMBL/GenBank/DDBJ whole genome shotgun (WGS) entry which is preliminary data.</text>
</comment>
<dbReference type="InterPro" id="IPR013520">
    <property type="entry name" value="Ribonucl_H"/>
</dbReference>
<dbReference type="OrthoDB" id="9803913at2"/>
<sequence length="338" mass="38593">MNYNDRIIKEINGEVRIYVREELINPKVLEQKLSSFPDCHIRSIEQSGKKKAHYGLFDKNNQLVFEVAAPQRSAYARMAKIKDLPIMNVKLYKNPSYSEYTADFLPDLRPLQDYSHPIKRIVLDTETTGLNPGLDEILQISIIDGDGNMLLNNYYKPEHVDSWAAAARINHITKAMVKDKPSVYQDVEKIQAILNQAQEVVIYNAPFDLSFLADLDLLLDTRKVRDTMREYGQLFHGKEYYKLQQAAKECHFVYNAHDSLSDCRATLAVQNAVDSAKRYGTSRAFVSSSRSTVREPSSPSGIQLMQMGKAAHNETVKKKKSSHKFLKSIIKSFFKGLH</sequence>
<feature type="domain" description="Exonuclease" evidence="4">
    <location>
        <begin position="119"/>
        <end position="279"/>
    </location>
</feature>
<keyword evidence="2" id="KW-0378">Hydrolase</keyword>
<dbReference type="AlphaFoldDB" id="A0A261FAN9"/>
<dbReference type="GO" id="GO:0008408">
    <property type="term" value="F:3'-5' exonuclease activity"/>
    <property type="evidence" value="ECO:0007669"/>
    <property type="project" value="TreeGrafter"/>
</dbReference>
<name>A0A261FAN9_9BIFI</name>
<dbReference type="CDD" id="cd06127">
    <property type="entry name" value="DEDDh"/>
    <property type="match status" value="1"/>
</dbReference>
<evidence type="ECO:0000256" key="2">
    <source>
        <dbReference type="ARBA" id="ARBA00022801"/>
    </source>
</evidence>
<keyword evidence="6" id="KW-1185">Reference proteome</keyword>
<dbReference type="Gene3D" id="3.30.420.10">
    <property type="entry name" value="Ribonuclease H-like superfamily/Ribonuclease H"/>
    <property type="match status" value="1"/>
</dbReference>
<dbReference type="EMBL" id="MWWU01000002">
    <property type="protein sequence ID" value="OZG56033.1"/>
    <property type="molecule type" value="Genomic_DNA"/>
</dbReference>
<dbReference type="PANTHER" id="PTHR30231">
    <property type="entry name" value="DNA POLYMERASE III SUBUNIT EPSILON"/>
    <property type="match status" value="1"/>
</dbReference>
<dbReference type="Pfam" id="PF00929">
    <property type="entry name" value="RNase_T"/>
    <property type="match status" value="1"/>
</dbReference>
<reference evidence="5 6" key="1">
    <citation type="journal article" date="2017" name="BMC Genomics">
        <title>Comparative genomic and phylogenomic analyses of the Bifidobacteriaceae family.</title>
        <authorList>
            <person name="Lugli G.A."/>
            <person name="Milani C."/>
            <person name="Turroni F."/>
            <person name="Duranti S."/>
            <person name="Mancabelli L."/>
            <person name="Mangifesta M."/>
            <person name="Ferrario C."/>
            <person name="Modesto M."/>
            <person name="Mattarelli P."/>
            <person name="Jiri K."/>
            <person name="van Sinderen D."/>
            <person name="Ventura M."/>
        </authorList>
    </citation>
    <scope>NUCLEOTIDE SEQUENCE [LARGE SCALE GENOMIC DNA]</scope>
    <source>
        <strain evidence="5 6">LMG 21773</strain>
    </source>
</reference>
<evidence type="ECO:0000259" key="4">
    <source>
        <dbReference type="SMART" id="SM00479"/>
    </source>
</evidence>
<proteinExistence type="predicted"/>
<evidence type="ECO:0000313" key="6">
    <source>
        <dbReference type="Proteomes" id="UP000228976"/>
    </source>
</evidence>
<dbReference type="InterPro" id="IPR012337">
    <property type="entry name" value="RNaseH-like_sf"/>
</dbReference>
<organism evidence="5 6">
    <name type="scientific">Aeriscardovia aeriphila</name>
    <dbReference type="NCBI Taxonomy" id="218139"/>
    <lineage>
        <taxon>Bacteria</taxon>
        <taxon>Bacillati</taxon>
        <taxon>Actinomycetota</taxon>
        <taxon>Actinomycetes</taxon>
        <taxon>Bifidobacteriales</taxon>
        <taxon>Bifidobacteriaceae</taxon>
        <taxon>Aeriscardovia</taxon>
    </lineage>
</organism>
<keyword evidence="1" id="KW-0540">Nuclease</keyword>
<evidence type="ECO:0000256" key="1">
    <source>
        <dbReference type="ARBA" id="ARBA00022722"/>
    </source>
</evidence>
<protein>
    <submittedName>
        <fullName evidence="5">DNA polymerase III subunit epsilon</fullName>
    </submittedName>
</protein>
<dbReference type="Proteomes" id="UP000228976">
    <property type="component" value="Unassembled WGS sequence"/>
</dbReference>